<keyword evidence="2" id="KW-0963">Cytoplasm</keyword>
<keyword evidence="5" id="KW-0206">Cytoskeleton</keyword>
<evidence type="ECO:0000256" key="3">
    <source>
        <dbReference type="ARBA" id="ARBA00022741"/>
    </source>
</evidence>
<dbReference type="EMBL" id="SGJD01000263">
    <property type="protein sequence ID" value="KAB0405931.1"/>
    <property type="molecule type" value="Genomic_DNA"/>
</dbReference>
<keyword evidence="10" id="KW-1185">Reference proteome</keyword>
<proteinExistence type="inferred from homology"/>
<feature type="region of interest" description="Disordered" evidence="7">
    <location>
        <begin position="339"/>
        <end position="365"/>
    </location>
</feature>
<accession>A0A643CJL1</accession>
<organism evidence="9 10">
    <name type="scientific">Balaenoptera physalus</name>
    <name type="common">Fin whale</name>
    <name type="synonym">Balaena physalus</name>
    <dbReference type="NCBI Taxonomy" id="9770"/>
    <lineage>
        <taxon>Eukaryota</taxon>
        <taxon>Metazoa</taxon>
        <taxon>Chordata</taxon>
        <taxon>Craniata</taxon>
        <taxon>Vertebrata</taxon>
        <taxon>Euteleostomi</taxon>
        <taxon>Mammalia</taxon>
        <taxon>Eutheria</taxon>
        <taxon>Laurasiatheria</taxon>
        <taxon>Artiodactyla</taxon>
        <taxon>Whippomorpha</taxon>
        <taxon>Cetacea</taxon>
        <taxon>Mysticeti</taxon>
        <taxon>Balaenopteridae</taxon>
        <taxon>Balaenoptera</taxon>
    </lineage>
</organism>
<evidence type="ECO:0000313" key="9">
    <source>
        <dbReference type="EMBL" id="KAB0405931.1"/>
    </source>
</evidence>
<dbReference type="GO" id="GO:0007018">
    <property type="term" value="P:microtubule-based movement"/>
    <property type="evidence" value="ECO:0007669"/>
    <property type="project" value="InterPro"/>
</dbReference>
<dbReference type="PROSITE" id="PS50067">
    <property type="entry name" value="KINESIN_MOTOR_2"/>
    <property type="match status" value="1"/>
</dbReference>
<evidence type="ECO:0000259" key="8">
    <source>
        <dbReference type="PROSITE" id="PS50067"/>
    </source>
</evidence>
<protein>
    <recommendedName>
        <fullName evidence="8">Kinesin motor domain-containing protein</fullName>
    </recommendedName>
</protein>
<reference evidence="9 10" key="1">
    <citation type="journal article" date="2019" name="PLoS ONE">
        <title>Genomic analyses reveal an absence of contemporary introgressive admixture between fin whales and blue whales, despite known hybrids.</title>
        <authorList>
            <person name="Westbury M.V."/>
            <person name="Petersen B."/>
            <person name="Lorenzen E.D."/>
        </authorList>
    </citation>
    <scope>NUCLEOTIDE SEQUENCE [LARGE SCALE GENOMIC DNA]</scope>
    <source>
        <strain evidence="9">FinWhale-01</strain>
    </source>
</reference>
<dbReference type="PANTHER" id="PTHR47972:SF63">
    <property type="entry name" value="KINESIN FAMILY MEMBER 25"/>
    <property type="match status" value="1"/>
</dbReference>
<dbReference type="AlphaFoldDB" id="A0A643CJL1"/>
<evidence type="ECO:0000313" key="10">
    <source>
        <dbReference type="Proteomes" id="UP000437017"/>
    </source>
</evidence>
<dbReference type="Proteomes" id="UP000437017">
    <property type="component" value="Unassembled WGS sequence"/>
</dbReference>
<comment type="subcellular location">
    <subcellularLocation>
        <location evidence="1">Cytoplasm</location>
        <location evidence="1">Cytoskeleton</location>
    </subcellularLocation>
</comment>
<feature type="binding site" evidence="6">
    <location>
        <begin position="186"/>
        <end position="193"/>
    </location>
    <ligand>
        <name>ATP</name>
        <dbReference type="ChEBI" id="CHEBI:30616"/>
    </ligand>
</feature>
<dbReference type="PANTHER" id="PTHR47972">
    <property type="entry name" value="KINESIN-LIKE PROTEIN KLP-3"/>
    <property type="match status" value="1"/>
</dbReference>
<dbReference type="GO" id="GO:0015630">
    <property type="term" value="C:microtubule cytoskeleton"/>
    <property type="evidence" value="ECO:0007669"/>
    <property type="project" value="TreeGrafter"/>
</dbReference>
<feature type="compositionally biased region" description="Low complexity" evidence="7">
    <location>
        <begin position="339"/>
        <end position="357"/>
    </location>
</feature>
<dbReference type="SMART" id="SM00129">
    <property type="entry name" value="KISc"/>
    <property type="match status" value="1"/>
</dbReference>
<evidence type="ECO:0000256" key="5">
    <source>
        <dbReference type="ARBA" id="ARBA00023212"/>
    </source>
</evidence>
<dbReference type="GO" id="GO:0003777">
    <property type="term" value="F:microtubule motor activity"/>
    <property type="evidence" value="ECO:0007669"/>
    <property type="project" value="InterPro"/>
</dbReference>
<gene>
    <name evidence="9" type="ORF">E2I00_012937</name>
</gene>
<keyword evidence="3 6" id="KW-0547">Nucleotide-binding</keyword>
<dbReference type="GO" id="GO:0005524">
    <property type="term" value="F:ATP binding"/>
    <property type="evidence" value="ECO:0007669"/>
    <property type="project" value="UniProtKB-UniRule"/>
</dbReference>
<dbReference type="InterPro" id="IPR001752">
    <property type="entry name" value="Kinesin_motor_dom"/>
</dbReference>
<evidence type="ECO:0000256" key="2">
    <source>
        <dbReference type="ARBA" id="ARBA00022490"/>
    </source>
</evidence>
<dbReference type="InterPro" id="IPR027417">
    <property type="entry name" value="P-loop_NTPase"/>
</dbReference>
<evidence type="ECO:0000256" key="4">
    <source>
        <dbReference type="ARBA" id="ARBA00022840"/>
    </source>
</evidence>
<dbReference type="OrthoDB" id="3176171at2759"/>
<keyword evidence="4 6" id="KW-0067">ATP-binding</keyword>
<feature type="non-terminal residue" evidence="9">
    <location>
        <position position="413"/>
    </location>
</feature>
<sequence length="413" mass="44401">MVDAAQSSEGRCGEQGVWFLEGAEQFPTSWPVEEEGAPAVWPQSCQRAAGRRCHRSPGKRCGARGSTCLLPRVCGAKAHTGIGRWVSRFRAGGYEEVVPGFLQRPPVKVFVEHRYDFVDRSLPVAELLAEEETAAGPLQAGKSPVVTRRVWGVYGPAEPQNAVFEDVCPLLTSFLDGYNVCVMAYGQTGSGKSFTSLGPHSKGEPAPQSEALGDSGVIPRAAGELFRLISEDPSRSPKVEVSIVEVYNNDICDLLANDRCWPLGRSWRGLSRWEAEGSLGTVSCHLSLPCSRPAVKSVKSVTAHGAPLPCAPVAGHREEAEHVLQNRFCVAEDPRIRAGVPGPRRPRGAGARQAEARGPGGRRVRRREREAFPWGLCTFPGVSGATGSALRETSCINWSLEALADVLGGFPAL</sequence>
<evidence type="ECO:0000256" key="7">
    <source>
        <dbReference type="SAM" id="MobiDB-lite"/>
    </source>
</evidence>
<keyword evidence="6" id="KW-0505">Motor protein</keyword>
<feature type="domain" description="Kinesin motor" evidence="8">
    <location>
        <begin position="106"/>
        <end position="258"/>
    </location>
</feature>
<name>A0A643CJL1_BALPH</name>
<dbReference type="InterPro" id="IPR036961">
    <property type="entry name" value="Kinesin_motor_dom_sf"/>
</dbReference>
<evidence type="ECO:0000256" key="1">
    <source>
        <dbReference type="ARBA" id="ARBA00004245"/>
    </source>
</evidence>
<dbReference type="GO" id="GO:0008017">
    <property type="term" value="F:microtubule binding"/>
    <property type="evidence" value="ECO:0007669"/>
    <property type="project" value="InterPro"/>
</dbReference>
<dbReference type="Pfam" id="PF00225">
    <property type="entry name" value="Kinesin"/>
    <property type="match status" value="1"/>
</dbReference>
<comment type="caution">
    <text evidence="9">The sequence shown here is derived from an EMBL/GenBank/DDBJ whole genome shotgun (WGS) entry which is preliminary data.</text>
</comment>
<dbReference type="Gene3D" id="3.40.850.10">
    <property type="entry name" value="Kinesin motor domain"/>
    <property type="match status" value="1"/>
</dbReference>
<dbReference type="SUPFAM" id="SSF52540">
    <property type="entry name" value="P-loop containing nucleoside triphosphate hydrolases"/>
    <property type="match status" value="1"/>
</dbReference>
<dbReference type="InterPro" id="IPR027640">
    <property type="entry name" value="Kinesin-like_fam"/>
</dbReference>
<comment type="similarity">
    <text evidence="6">Belongs to the TRAFAC class myosin-kinesin ATPase superfamily. Kinesin family.</text>
</comment>
<evidence type="ECO:0000256" key="6">
    <source>
        <dbReference type="PROSITE-ProRule" id="PRU00283"/>
    </source>
</evidence>